<keyword evidence="4" id="KW-1185">Reference proteome</keyword>
<feature type="region of interest" description="Disordered" evidence="1">
    <location>
        <begin position="48"/>
        <end position="144"/>
    </location>
</feature>
<dbReference type="RefSeq" id="WP_176955201.1">
    <property type="nucleotide sequence ID" value="NZ_FNCN01000001.1"/>
</dbReference>
<accession>A0A1G7QWF1</accession>
<name>A0A1G7QWF1_9ACTN</name>
<evidence type="ECO:0000256" key="1">
    <source>
        <dbReference type="SAM" id="MobiDB-lite"/>
    </source>
</evidence>
<proteinExistence type="predicted"/>
<feature type="compositionally biased region" description="Low complexity" evidence="1">
    <location>
        <begin position="135"/>
        <end position="144"/>
    </location>
</feature>
<feature type="transmembrane region" description="Helical" evidence="2">
    <location>
        <begin position="20"/>
        <end position="45"/>
    </location>
</feature>
<protein>
    <submittedName>
        <fullName evidence="3">Uncharacterized protein</fullName>
    </submittedName>
</protein>
<sequence>MAYGYPDPRYPPHPPPPRFGSATVILLVSGLTGVAGFLIGIFVGLGGAQAAPDPAPSHPETFIVPTDPAPSAAATPPPAYAPQPGTAQQPGTAPRPAPGADGIGQQPGTVQQPGAGVGQQPGTAQQPGAGGGVGSSPVPGLGPG</sequence>
<feature type="compositionally biased region" description="Low complexity" evidence="1">
    <location>
        <begin position="82"/>
        <end position="94"/>
    </location>
</feature>
<organism evidence="3 4">
    <name type="scientific">Sinosporangium album</name>
    <dbReference type="NCBI Taxonomy" id="504805"/>
    <lineage>
        <taxon>Bacteria</taxon>
        <taxon>Bacillati</taxon>
        <taxon>Actinomycetota</taxon>
        <taxon>Actinomycetes</taxon>
        <taxon>Streptosporangiales</taxon>
        <taxon>Streptosporangiaceae</taxon>
        <taxon>Sinosporangium</taxon>
    </lineage>
</organism>
<keyword evidence="2" id="KW-0812">Transmembrane</keyword>
<evidence type="ECO:0000313" key="4">
    <source>
        <dbReference type="Proteomes" id="UP000198923"/>
    </source>
</evidence>
<dbReference type="Proteomes" id="UP000198923">
    <property type="component" value="Unassembled WGS sequence"/>
</dbReference>
<gene>
    <name evidence="3" type="ORF">SAMN05421505_101150</name>
</gene>
<evidence type="ECO:0000313" key="3">
    <source>
        <dbReference type="EMBL" id="SDG02793.1"/>
    </source>
</evidence>
<feature type="compositionally biased region" description="Low complexity" evidence="1">
    <location>
        <begin position="104"/>
        <end position="127"/>
    </location>
</feature>
<keyword evidence="2" id="KW-0472">Membrane</keyword>
<dbReference type="EMBL" id="FNCN01000001">
    <property type="protein sequence ID" value="SDG02793.1"/>
    <property type="molecule type" value="Genomic_DNA"/>
</dbReference>
<evidence type="ECO:0000256" key="2">
    <source>
        <dbReference type="SAM" id="Phobius"/>
    </source>
</evidence>
<keyword evidence="2" id="KW-1133">Transmembrane helix</keyword>
<dbReference type="AlphaFoldDB" id="A0A1G7QWF1"/>
<dbReference type="STRING" id="504805.SAMN05421505_101150"/>
<reference evidence="3 4" key="1">
    <citation type="submission" date="2016-10" db="EMBL/GenBank/DDBJ databases">
        <authorList>
            <person name="de Groot N.N."/>
        </authorList>
    </citation>
    <scope>NUCLEOTIDE SEQUENCE [LARGE SCALE GENOMIC DNA]</scope>
    <source>
        <strain evidence="3 4">CPCC 201354</strain>
    </source>
</reference>
<feature type="compositionally biased region" description="Low complexity" evidence="1">
    <location>
        <begin position="65"/>
        <end position="74"/>
    </location>
</feature>